<dbReference type="InterPro" id="IPR001584">
    <property type="entry name" value="Integrase_cat-core"/>
</dbReference>
<gene>
    <name evidence="6" type="primary">LOC113210909</name>
</gene>
<dbReference type="EC" id="2.7.7.49" evidence="1"/>
<name>A0A6J1SZW6_FRAOC</name>
<dbReference type="RefSeq" id="XP_026284885.2">
    <property type="nucleotide sequence ID" value="XM_026429100.2"/>
</dbReference>
<reference evidence="6" key="1">
    <citation type="submission" date="2025-08" db="UniProtKB">
        <authorList>
            <consortium name="RefSeq"/>
        </authorList>
    </citation>
    <scope>IDENTIFICATION</scope>
    <source>
        <tissue evidence="6">Whole organism</tissue>
    </source>
</reference>
<dbReference type="InterPro" id="IPR036397">
    <property type="entry name" value="RNaseH_sf"/>
</dbReference>
<protein>
    <recommendedName>
        <fullName evidence="1">RNA-directed DNA polymerase</fullName>
        <ecNumber evidence="1">2.7.7.49</ecNumber>
    </recommendedName>
</protein>
<dbReference type="PANTHER" id="PTHR37984">
    <property type="entry name" value="PROTEIN CBG26694"/>
    <property type="match status" value="1"/>
</dbReference>
<proteinExistence type="predicted"/>
<dbReference type="FunFam" id="1.10.340.70:FF:000003">
    <property type="entry name" value="Protein CBG25708"/>
    <property type="match status" value="1"/>
</dbReference>
<dbReference type="Gene3D" id="1.10.340.70">
    <property type="match status" value="1"/>
</dbReference>
<dbReference type="Gene3D" id="3.30.70.270">
    <property type="match status" value="2"/>
</dbReference>
<evidence type="ECO:0000313" key="5">
    <source>
        <dbReference type="Proteomes" id="UP000504606"/>
    </source>
</evidence>
<dbReference type="FunFam" id="3.30.420.10:FF:000063">
    <property type="entry name" value="Retrovirus-related Pol polyprotein from transposon 297-like Protein"/>
    <property type="match status" value="1"/>
</dbReference>
<evidence type="ECO:0000313" key="6">
    <source>
        <dbReference type="RefSeq" id="XP_026284885.2"/>
    </source>
</evidence>
<dbReference type="GeneID" id="113210909"/>
<feature type="region of interest" description="Disordered" evidence="3">
    <location>
        <begin position="213"/>
        <end position="260"/>
    </location>
</feature>
<dbReference type="InterPro" id="IPR041577">
    <property type="entry name" value="RT_RNaseH_2"/>
</dbReference>
<dbReference type="GO" id="GO:0003676">
    <property type="term" value="F:nucleic acid binding"/>
    <property type="evidence" value="ECO:0007669"/>
    <property type="project" value="InterPro"/>
</dbReference>
<dbReference type="InterPro" id="IPR043128">
    <property type="entry name" value="Rev_trsase/Diguanyl_cyclase"/>
</dbReference>
<dbReference type="GO" id="GO:0003964">
    <property type="term" value="F:RNA-directed DNA polymerase activity"/>
    <property type="evidence" value="ECO:0007669"/>
    <property type="project" value="UniProtKB-EC"/>
</dbReference>
<dbReference type="Pfam" id="PF17921">
    <property type="entry name" value="Integrase_H2C2"/>
    <property type="match status" value="1"/>
</dbReference>
<dbReference type="GO" id="GO:0015074">
    <property type="term" value="P:DNA integration"/>
    <property type="evidence" value="ECO:0007669"/>
    <property type="project" value="InterPro"/>
</dbReference>
<evidence type="ECO:0000259" key="4">
    <source>
        <dbReference type="PROSITE" id="PS50994"/>
    </source>
</evidence>
<dbReference type="CDD" id="cd01647">
    <property type="entry name" value="RT_LTR"/>
    <property type="match status" value="1"/>
</dbReference>
<dbReference type="InterPro" id="IPR041588">
    <property type="entry name" value="Integrase_H2C2"/>
</dbReference>
<dbReference type="OrthoDB" id="8038132at2759"/>
<organism evidence="5 6">
    <name type="scientific">Frankliniella occidentalis</name>
    <name type="common">Western flower thrips</name>
    <name type="synonym">Euthrips occidentalis</name>
    <dbReference type="NCBI Taxonomy" id="133901"/>
    <lineage>
        <taxon>Eukaryota</taxon>
        <taxon>Metazoa</taxon>
        <taxon>Ecdysozoa</taxon>
        <taxon>Arthropoda</taxon>
        <taxon>Hexapoda</taxon>
        <taxon>Insecta</taxon>
        <taxon>Pterygota</taxon>
        <taxon>Neoptera</taxon>
        <taxon>Paraneoptera</taxon>
        <taxon>Thysanoptera</taxon>
        <taxon>Terebrantia</taxon>
        <taxon>Thripoidea</taxon>
        <taxon>Thripidae</taxon>
        <taxon>Frankliniella</taxon>
    </lineage>
</organism>
<dbReference type="Pfam" id="PF00078">
    <property type="entry name" value="RVT_1"/>
    <property type="match status" value="1"/>
</dbReference>
<dbReference type="InterPro" id="IPR012337">
    <property type="entry name" value="RNaseH-like_sf"/>
</dbReference>
<keyword evidence="2" id="KW-0511">Multifunctional enzyme</keyword>
<dbReference type="KEGG" id="foc:113210909"/>
<dbReference type="SUPFAM" id="SSF53098">
    <property type="entry name" value="Ribonuclease H-like"/>
    <property type="match status" value="1"/>
</dbReference>
<dbReference type="GO" id="GO:0042575">
    <property type="term" value="C:DNA polymerase complex"/>
    <property type="evidence" value="ECO:0007669"/>
    <property type="project" value="UniProtKB-ARBA"/>
</dbReference>
<dbReference type="Gene3D" id="3.30.420.10">
    <property type="entry name" value="Ribonuclease H-like superfamily/Ribonuclease H"/>
    <property type="match status" value="1"/>
</dbReference>
<keyword evidence="5" id="KW-1185">Reference proteome</keyword>
<dbReference type="InterPro" id="IPR000477">
    <property type="entry name" value="RT_dom"/>
</dbReference>
<evidence type="ECO:0000256" key="2">
    <source>
        <dbReference type="ARBA" id="ARBA00023268"/>
    </source>
</evidence>
<dbReference type="InterPro" id="IPR043502">
    <property type="entry name" value="DNA/RNA_pol_sf"/>
</dbReference>
<dbReference type="PANTHER" id="PTHR37984:SF5">
    <property type="entry name" value="PROTEIN NYNRIN-LIKE"/>
    <property type="match status" value="1"/>
</dbReference>
<dbReference type="InterPro" id="IPR050951">
    <property type="entry name" value="Retrovirus_Pol_polyprotein"/>
</dbReference>
<dbReference type="Proteomes" id="UP000504606">
    <property type="component" value="Unplaced"/>
</dbReference>
<dbReference type="PROSITE" id="PS50994">
    <property type="entry name" value="INTEGRASE"/>
    <property type="match status" value="1"/>
</dbReference>
<sequence length="1407" mass="160895">MADLVKAPPPVNLKEGNIQKSWDLFKQKFAFYLIAIGKTKASTEVKCALLMGVAGDEALEVYNAFVDKLITYKTNEAGEEIIDTDNTNNYDKVVEHFDLYAAEKKCVTGCRELFNARSQKKGEAFHTWLTDLQNLVKDCEYAQIADSMLKDRIIWGTYDKRLRETIRAKSNLPLSEIIEICKGVAATARYPRQNDSNEAQEVDAVHVFTAKNKGKHPSKFGIPSGQQRGAKSYRGRGKYQQESSNQKNGGSKQGEGNSGKQFKNLFKYKCRKCARFHEAGNCPAWGQVCGNCNGRNHFHTVCQKPANNQNQQSKKVDTIQSVTNQLQDVLLGGWSDNRYVHMLTVSDTVKRQVIESGWESKRPRKEYIEVLRLQGEHYVKFKLDNGSKINSLPFHVFQKINKGYKVYPTNTVLESYGKVLSKPAGVVKLLVETKYGGSMLCEFLLSTIEPKPLLGIEACEQLDLVKRVEHPHTVNTVTVTKLLPDSKQDFLKNYSSLFAGIGEFQQKVEIVVDPTFQPRMCPARRYHFSIIQRLKTKLDDLERDGIVAKVTNEIPKFVSNMVIREKSNGDLRICLDPEQLNKAIQRSRYAIPTFDELSYKVRDQEIFTVLDLKWGFWHATLDEKSSMLCTFSTPHGLYRFLKMPFGLCSAPETFQFLTEQAFRGTDAIIYFDDCLITGKNYAEHDYKLAKFMEKANEQNIRFNIDKLQYRRKEVKFLGQLLSKNATKVDPERVKAISAINEPKTKQQLQKCLGTFNYVRKFLPQMATIAAPLYQLLSKTISFQWLPVHAEAFSKLKEALTTAPVLATFDSSKSIVIQADASQYGLGCCLLQNGRPVALDSRILTETEKNYAQVEKEMLALCFAAQKFEKYIWGMPDVLFQTDHQPLIHIFKKVISSITNNRLKKMRLKLHRFHPRVEYLPGKYMHIADLLSRQCLGDPVEDDPEMTEVVHEVTKYIPMSETIKADLERETALDPGLSAVMKYCREGWPNNKNKVDNEAKPYWQIRMDIFVEDNLVILEDRIIVPIKLRKPVLKKLHTAHLGIDKTKARARQSLYWPGMSNDIANLIKECRRCERHSANNFREPLISHEIPSLRFQKIGVDILNFDSKDYLVVDDYLSKWLEIKPLPSKSSKSVIDALRSIFATHGNPQEIFGDNNPLNSSECHEFAKSMECEIKTSSPEYARSNGLAEKGVHIAKQMLKKCKDDGTHILDALKEYNNTPLTGLTVSPAQILMSRTCRTVIPTLKRHLEPKVVLVRKLLKKLQDKIKAQHDLRARRKPVTFQQGENVVVRRGKKWHKGKIVRRLSADRSYVINLLGGGQLRRNTWHIKHSATKPDRVDAGVNQIELDADAILANLRLGEKRVNHNPPNPLRNFVPVDSRTVDPNVNTSRFGRRITKNKRYDEDQYLKY</sequence>
<feature type="compositionally biased region" description="Polar residues" evidence="3">
    <location>
        <begin position="240"/>
        <end position="250"/>
    </location>
</feature>
<dbReference type="Gene3D" id="3.10.10.10">
    <property type="entry name" value="HIV Type 1 Reverse Transcriptase, subunit A, domain 1"/>
    <property type="match status" value="1"/>
</dbReference>
<evidence type="ECO:0000256" key="1">
    <source>
        <dbReference type="ARBA" id="ARBA00012493"/>
    </source>
</evidence>
<feature type="domain" description="Integrase catalytic" evidence="4">
    <location>
        <begin position="1086"/>
        <end position="1249"/>
    </location>
</feature>
<accession>A0A6J1SZW6</accession>
<dbReference type="FunFam" id="3.30.70.270:FF:000026">
    <property type="entry name" value="Transposon Ty3-G Gag-Pol polyprotein"/>
    <property type="match status" value="1"/>
</dbReference>
<dbReference type="Pfam" id="PF17919">
    <property type="entry name" value="RT_RNaseH_2"/>
    <property type="match status" value="1"/>
</dbReference>
<evidence type="ECO:0000256" key="3">
    <source>
        <dbReference type="SAM" id="MobiDB-lite"/>
    </source>
</evidence>
<dbReference type="CDD" id="cd09274">
    <property type="entry name" value="RNase_HI_RT_Ty3"/>
    <property type="match status" value="1"/>
</dbReference>
<dbReference type="SUPFAM" id="SSF56672">
    <property type="entry name" value="DNA/RNA polymerases"/>
    <property type="match status" value="1"/>
</dbReference>